<sequence length="86" mass="9783">MQIRTQGRSKGNITLKRKSRNLSCFITITVQVERKGSPALSEDGYTSSRAPPFSLITHTSTISSRFFLRFGVFVWNFQARDVVWAV</sequence>
<organism evidence="1 2">
    <name type="scientific">Clitoria ternatea</name>
    <name type="common">Butterfly pea</name>
    <dbReference type="NCBI Taxonomy" id="43366"/>
    <lineage>
        <taxon>Eukaryota</taxon>
        <taxon>Viridiplantae</taxon>
        <taxon>Streptophyta</taxon>
        <taxon>Embryophyta</taxon>
        <taxon>Tracheophyta</taxon>
        <taxon>Spermatophyta</taxon>
        <taxon>Magnoliopsida</taxon>
        <taxon>eudicotyledons</taxon>
        <taxon>Gunneridae</taxon>
        <taxon>Pentapetalae</taxon>
        <taxon>rosids</taxon>
        <taxon>fabids</taxon>
        <taxon>Fabales</taxon>
        <taxon>Fabaceae</taxon>
        <taxon>Papilionoideae</taxon>
        <taxon>50 kb inversion clade</taxon>
        <taxon>NPAAA clade</taxon>
        <taxon>indigoferoid/millettioid clade</taxon>
        <taxon>Phaseoleae</taxon>
        <taxon>Clitoria</taxon>
    </lineage>
</organism>
<name>A0AAN9PLZ0_CLITE</name>
<comment type="caution">
    <text evidence="1">The sequence shown here is derived from an EMBL/GenBank/DDBJ whole genome shotgun (WGS) entry which is preliminary data.</text>
</comment>
<evidence type="ECO:0000313" key="1">
    <source>
        <dbReference type="EMBL" id="KAK7302734.1"/>
    </source>
</evidence>
<reference evidence="1 2" key="1">
    <citation type="submission" date="2024-01" db="EMBL/GenBank/DDBJ databases">
        <title>The genomes of 5 underutilized Papilionoideae crops provide insights into root nodulation and disease resistance.</title>
        <authorList>
            <person name="Yuan L."/>
        </authorList>
    </citation>
    <scope>NUCLEOTIDE SEQUENCE [LARGE SCALE GENOMIC DNA]</scope>
    <source>
        <strain evidence="1">LY-2023</strain>
        <tissue evidence="1">Leaf</tissue>
    </source>
</reference>
<evidence type="ECO:0000313" key="2">
    <source>
        <dbReference type="Proteomes" id="UP001359559"/>
    </source>
</evidence>
<dbReference type="EMBL" id="JAYKXN010000003">
    <property type="protein sequence ID" value="KAK7302734.1"/>
    <property type="molecule type" value="Genomic_DNA"/>
</dbReference>
<proteinExistence type="predicted"/>
<keyword evidence="2" id="KW-1185">Reference proteome</keyword>
<accession>A0AAN9PLZ0</accession>
<gene>
    <name evidence="1" type="ORF">RJT34_13630</name>
</gene>
<dbReference type="AlphaFoldDB" id="A0AAN9PLZ0"/>
<dbReference type="Proteomes" id="UP001359559">
    <property type="component" value="Unassembled WGS sequence"/>
</dbReference>
<protein>
    <submittedName>
        <fullName evidence="1">Uncharacterized protein</fullName>
    </submittedName>
</protein>